<evidence type="ECO:0000313" key="5">
    <source>
        <dbReference type="Proteomes" id="UP000818603"/>
    </source>
</evidence>
<evidence type="ECO:0000313" key="2">
    <source>
        <dbReference type="EMBL" id="GGH92619.1"/>
    </source>
</evidence>
<dbReference type="EMBL" id="VCJR02000001">
    <property type="protein sequence ID" value="NHK26530.1"/>
    <property type="molecule type" value="Genomic_DNA"/>
</dbReference>
<dbReference type="Proteomes" id="UP000621856">
    <property type="component" value="Unassembled WGS sequence"/>
</dbReference>
<proteinExistence type="predicted"/>
<feature type="compositionally biased region" description="Basic and acidic residues" evidence="1">
    <location>
        <begin position="41"/>
        <end position="55"/>
    </location>
</feature>
<dbReference type="RefSeq" id="WP_155136228.1">
    <property type="nucleotide sequence ID" value="NZ_BMGZ01000001.1"/>
</dbReference>
<evidence type="ECO:0000256" key="1">
    <source>
        <dbReference type="SAM" id="MobiDB-lite"/>
    </source>
</evidence>
<accession>A0A8J3A4N3</accession>
<evidence type="ECO:0008006" key="6">
    <source>
        <dbReference type="Google" id="ProtNLM"/>
    </source>
</evidence>
<keyword evidence="5" id="KW-1185">Reference proteome</keyword>
<comment type="caution">
    <text evidence="2">The sequence shown here is derived from an EMBL/GenBank/DDBJ whole genome shotgun (WGS) entry which is preliminary data.</text>
</comment>
<dbReference type="PROSITE" id="PS51257">
    <property type="entry name" value="PROKAR_LIPOPROTEIN"/>
    <property type="match status" value="1"/>
</dbReference>
<dbReference type="EMBL" id="BMGZ01000001">
    <property type="protein sequence ID" value="GGH92619.1"/>
    <property type="molecule type" value="Genomic_DNA"/>
</dbReference>
<evidence type="ECO:0000313" key="4">
    <source>
        <dbReference type="Proteomes" id="UP000621856"/>
    </source>
</evidence>
<dbReference type="Proteomes" id="UP000818603">
    <property type="component" value="Unassembled WGS sequence"/>
</dbReference>
<reference evidence="2" key="3">
    <citation type="submission" date="2020-09" db="EMBL/GenBank/DDBJ databases">
        <authorList>
            <person name="Sun Q."/>
            <person name="Zhou Y."/>
        </authorList>
    </citation>
    <scope>NUCLEOTIDE SEQUENCE</scope>
    <source>
        <strain evidence="2">CGMCC 1.14984</strain>
    </source>
</reference>
<reference evidence="3 5" key="2">
    <citation type="submission" date="2020-02" db="EMBL/GenBank/DDBJ databases">
        <title>Genome sequence of Parvularcula flava strain NH6-79.</title>
        <authorList>
            <person name="Abdul Karim M.H."/>
            <person name="Lam M.Q."/>
            <person name="Chen S.J."/>
            <person name="Yahya A."/>
            <person name="Shahir S."/>
            <person name="Shamsir M.S."/>
            <person name="Chong C.S."/>
        </authorList>
    </citation>
    <scope>NUCLEOTIDE SEQUENCE [LARGE SCALE GENOMIC DNA]</scope>
    <source>
        <strain evidence="3 5">NH6-79</strain>
    </source>
</reference>
<reference evidence="2" key="1">
    <citation type="journal article" date="2014" name="Int. J. Syst. Evol. Microbiol.">
        <title>Complete genome sequence of Corynebacterium casei LMG S-19264T (=DSM 44701T), isolated from a smear-ripened cheese.</title>
        <authorList>
            <consortium name="US DOE Joint Genome Institute (JGI-PGF)"/>
            <person name="Walter F."/>
            <person name="Albersmeier A."/>
            <person name="Kalinowski J."/>
            <person name="Ruckert C."/>
        </authorList>
    </citation>
    <scope>NUCLEOTIDE SEQUENCE</scope>
    <source>
        <strain evidence="2">CGMCC 1.14984</strain>
    </source>
</reference>
<sequence>MKRLILSTSALCLMAACDDAANREIAVSDPAAEEDLGSDVSPDRPDFKPGSKRAADGQVDFTAIGQEPGWILELTAGQDVTIEWQYATKSATFPFEQTDDMEGPLDLSMQSGSDTLELTVIREDCMDPMNGSEYAYSVTAVINSERLRGCGEWLTE</sequence>
<evidence type="ECO:0000313" key="3">
    <source>
        <dbReference type="EMBL" id="NHK26530.1"/>
    </source>
</evidence>
<feature type="region of interest" description="Disordered" evidence="1">
    <location>
        <begin position="28"/>
        <end position="56"/>
    </location>
</feature>
<dbReference type="AlphaFoldDB" id="A0A8J3A4N3"/>
<name>A0A8J3A4N3_9PROT</name>
<protein>
    <recommendedName>
        <fullName evidence="6">Lipoprotein</fullName>
    </recommendedName>
</protein>
<organism evidence="2 4">
    <name type="scientific">Aquisalinus luteolus</name>
    <dbReference type="NCBI Taxonomy" id="1566827"/>
    <lineage>
        <taxon>Bacteria</taxon>
        <taxon>Pseudomonadati</taxon>
        <taxon>Pseudomonadota</taxon>
        <taxon>Alphaproteobacteria</taxon>
        <taxon>Parvularculales</taxon>
        <taxon>Parvularculaceae</taxon>
        <taxon>Aquisalinus</taxon>
    </lineage>
</organism>
<gene>
    <name evidence="3" type="ORF">FF098_001255</name>
    <name evidence="2" type="ORF">GCM10011355_02540</name>
</gene>